<evidence type="ECO:0000313" key="9">
    <source>
        <dbReference type="EMBL" id="MBU2692605.1"/>
    </source>
</evidence>
<dbReference type="Gene3D" id="2.30.140.10">
    <property type="entry name" value="Spermidine synthase, tetramerisation domain"/>
    <property type="match status" value="1"/>
</dbReference>
<dbReference type="InterPro" id="IPR037163">
    <property type="entry name" value="Spermidine_synt_N_sf"/>
</dbReference>
<organism evidence="9 10">
    <name type="scientific">Eiseniibacteriota bacterium</name>
    <dbReference type="NCBI Taxonomy" id="2212470"/>
    <lineage>
        <taxon>Bacteria</taxon>
        <taxon>Candidatus Eiseniibacteriota</taxon>
    </lineage>
</organism>
<dbReference type="PROSITE" id="PS51006">
    <property type="entry name" value="PABS_2"/>
    <property type="match status" value="1"/>
</dbReference>
<evidence type="ECO:0000256" key="3">
    <source>
        <dbReference type="ARBA" id="ARBA00023115"/>
    </source>
</evidence>
<dbReference type="GO" id="GO:0008295">
    <property type="term" value="P:spermidine biosynthetic process"/>
    <property type="evidence" value="ECO:0007669"/>
    <property type="project" value="UniProtKB-UniRule"/>
</dbReference>
<proteinExistence type="inferred from homology"/>
<comment type="caution">
    <text evidence="9">The sequence shown here is derived from an EMBL/GenBank/DDBJ whole genome shotgun (WGS) entry which is preliminary data.</text>
</comment>
<keyword evidence="3 4" id="KW-0620">Polyamine biosynthesis</keyword>
<evidence type="ECO:0000256" key="1">
    <source>
        <dbReference type="ARBA" id="ARBA00007867"/>
    </source>
</evidence>
<dbReference type="GO" id="GO:0004766">
    <property type="term" value="F:spermidine synthase activity"/>
    <property type="evidence" value="ECO:0007669"/>
    <property type="project" value="UniProtKB-UniRule"/>
</dbReference>
<keyword evidence="2 4" id="KW-0808">Transferase</keyword>
<name>A0A948W7T7_UNCEI</name>
<dbReference type="Gene3D" id="3.40.50.150">
    <property type="entry name" value="Vaccinia Virus protein VP39"/>
    <property type="match status" value="1"/>
</dbReference>
<protein>
    <recommendedName>
        <fullName evidence="4">Polyamine aminopropyltransferase</fullName>
    </recommendedName>
    <alternativeName>
        <fullName evidence="4">Putrescine aminopropyltransferase</fullName>
        <shortName evidence="4">PAPT</shortName>
    </alternativeName>
    <alternativeName>
        <fullName evidence="4">Spermidine synthase</fullName>
        <shortName evidence="4">SPDS</shortName>
        <shortName evidence="4">SPDSY</shortName>
        <ecNumber evidence="4">2.5.1.16</ecNumber>
    </alternativeName>
</protein>
<dbReference type="NCBIfam" id="TIGR00417">
    <property type="entry name" value="speE"/>
    <property type="match status" value="1"/>
</dbReference>
<dbReference type="InterPro" id="IPR030374">
    <property type="entry name" value="PABS"/>
</dbReference>
<sequence length="291" mass="32995">MADKKSIAMNMTRYITETVSDSEFITYVTEKILYNGQSDYQQIQVFETKAFGRILMLDQAVQFTDVDEFIYHEMLTHMPMLVHPKPERILIVGGGDGGAAREALRHPEVKNLELCEIDEKVCEISRKYFPQIATSFDDPRFKLNIGDGIARLKGLREGAVDVIIIDGTDPTPMAIGLYSADFYRTIHRALGENGVFGTLAGSPYFHPEWTKLVYRELSKIFPKVAMYTATVPTYPGFLWAFCVASKGQDPRGLDRSKRLASMEDDLKYLNCGLFNAVFALPSFIRRMIEED</sequence>
<dbReference type="SUPFAM" id="SSF53335">
    <property type="entry name" value="S-adenosyl-L-methionine-dependent methyltransferases"/>
    <property type="match status" value="1"/>
</dbReference>
<feature type="binding site" evidence="4">
    <location>
        <position position="116"/>
    </location>
    <ligand>
        <name>S-methyl-5'-thioadenosine</name>
        <dbReference type="ChEBI" id="CHEBI:17509"/>
    </ligand>
</feature>
<comment type="caution">
    <text evidence="4">Lacks conserved residue(s) required for the propagation of feature annotation.</text>
</comment>
<dbReference type="PROSITE" id="PS01330">
    <property type="entry name" value="PABS_1"/>
    <property type="match status" value="1"/>
</dbReference>
<dbReference type="InterPro" id="IPR030373">
    <property type="entry name" value="PABS_CS"/>
</dbReference>
<dbReference type="Pfam" id="PF01564">
    <property type="entry name" value="Spermine_synth"/>
    <property type="match status" value="1"/>
</dbReference>
<dbReference type="GO" id="GO:0005829">
    <property type="term" value="C:cytosol"/>
    <property type="evidence" value="ECO:0007669"/>
    <property type="project" value="TreeGrafter"/>
</dbReference>
<comment type="subunit">
    <text evidence="4">Homodimer or homotetramer.</text>
</comment>
<dbReference type="Pfam" id="PF17284">
    <property type="entry name" value="Spermine_synt_N"/>
    <property type="match status" value="1"/>
</dbReference>
<comment type="catalytic activity">
    <reaction evidence="4 7">
        <text>S-adenosyl 3-(methylsulfanyl)propylamine + putrescine = S-methyl-5'-thioadenosine + spermidine + H(+)</text>
        <dbReference type="Rhea" id="RHEA:12721"/>
        <dbReference type="ChEBI" id="CHEBI:15378"/>
        <dbReference type="ChEBI" id="CHEBI:17509"/>
        <dbReference type="ChEBI" id="CHEBI:57443"/>
        <dbReference type="ChEBI" id="CHEBI:57834"/>
        <dbReference type="ChEBI" id="CHEBI:326268"/>
        <dbReference type="EC" id="2.5.1.16"/>
    </reaction>
</comment>
<dbReference type="PANTHER" id="PTHR11558:SF11">
    <property type="entry name" value="SPERMIDINE SYNTHASE"/>
    <property type="match status" value="1"/>
</dbReference>
<feature type="binding site" evidence="4">
    <location>
        <position position="41"/>
    </location>
    <ligand>
        <name>S-methyl-5'-thioadenosine</name>
        <dbReference type="ChEBI" id="CHEBI:17509"/>
    </ligand>
</feature>
<evidence type="ECO:0000259" key="8">
    <source>
        <dbReference type="PROSITE" id="PS51006"/>
    </source>
</evidence>
<keyword evidence="4 7" id="KW-0745">Spermidine biosynthesis</keyword>
<dbReference type="InterPro" id="IPR001045">
    <property type="entry name" value="Spermi_synthase"/>
</dbReference>
<dbReference type="NCBIfam" id="NF002010">
    <property type="entry name" value="PRK00811.1"/>
    <property type="match status" value="1"/>
</dbReference>
<dbReference type="PANTHER" id="PTHR11558">
    <property type="entry name" value="SPERMIDINE/SPERMINE SYNTHASE"/>
    <property type="match status" value="1"/>
</dbReference>
<evidence type="ECO:0000256" key="4">
    <source>
        <dbReference type="HAMAP-Rule" id="MF_00198"/>
    </source>
</evidence>
<reference evidence="9" key="1">
    <citation type="submission" date="2021-05" db="EMBL/GenBank/DDBJ databases">
        <title>Energy efficiency and biological interactions define the core microbiome of deep oligotrophic groundwater.</title>
        <authorList>
            <person name="Mehrshad M."/>
            <person name="Lopez-Fernandez M."/>
            <person name="Bell E."/>
            <person name="Bernier-Latmani R."/>
            <person name="Bertilsson S."/>
            <person name="Dopson M."/>
        </authorList>
    </citation>
    <scope>NUCLEOTIDE SEQUENCE</scope>
    <source>
        <strain evidence="9">Modern_marine.mb.64</strain>
    </source>
</reference>
<dbReference type="Proteomes" id="UP000777784">
    <property type="component" value="Unassembled WGS sequence"/>
</dbReference>
<comment type="similarity">
    <text evidence="1 4 6">Belongs to the spermidine/spermine synthase family.</text>
</comment>
<dbReference type="HAMAP" id="MF_00198">
    <property type="entry name" value="Spermidine_synth"/>
    <property type="match status" value="1"/>
</dbReference>
<comment type="pathway">
    <text evidence="4">Amine and polyamine biosynthesis; spermidine biosynthesis; spermidine from putrescine: step 1/1.</text>
</comment>
<feature type="domain" description="PABS" evidence="8">
    <location>
        <begin position="12"/>
        <end position="246"/>
    </location>
</feature>
<feature type="binding site" evidence="4">
    <location>
        <position position="72"/>
    </location>
    <ligand>
        <name>spermidine</name>
        <dbReference type="ChEBI" id="CHEBI:57834"/>
    </ligand>
</feature>
<dbReference type="InterPro" id="IPR029063">
    <property type="entry name" value="SAM-dependent_MTases_sf"/>
</dbReference>
<evidence type="ECO:0000256" key="6">
    <source>
        <dbReference type="RuleBase" id="RU003836"/>
    </source>
</evidence>
<feature type="active site" description="Proton acceptor" evidence="4 5">
    <location>
        <position position="166"/>
    </location>
</feature>
<dbReference type="EC" id="2.5.1.16" evidence="4"/>
<feature type="binding site" evidence="4">
    <location>
        <position position="96"/>
    </location>
    <ligand>
        <name>spermidine</name>
        <dbReference type="ChEBI" id="CHEBI:57834"/>
    </ligand>
</feature>
<accession>A0A948W7T7</accession>
<dbReference type="CDD" id="cd02440">
    <property type="entry name" value="AdoMet_MTases"/>
    <property type="match status" value="1"/>
</dbReference>
<dbReference type="AlphaFoldDB" id="A0A948W7T7"/>
<feature type="binding site" evidence="4">
    <location>
        <begin position="147"/>
        <end position="148"/>
    </location>
    <ligand>
        <name>S-methyl-5'-thioadenosine</name>
        <dbReference type="ChEBI" id="CHEBI:17509"/>
    </ligand>
</feature>
<comment type="function">
    <text evidence="4">Catalyzes the irreversible transfer of a propylamine group from the amino donor S-adenosylmethioninamine (decarboxy-AdoMet) to putrescine (1,4-diaminobutane) to yield spermidine.</text>
</comment>
<dbReference type="EMBL" id="JAHJDP010000097">
    <property type="protein sequence ID" value="MBU2692605.1"/>
    <property type="molecule type" value="Genomic_DNA"/>
</dbReference>
<evidence type="ECO:0000256" key="5">
    <source>
        <dbReference type="PROSITE-ProRule" id="PRU00354"/>
    </source>
</evidence>
<dbReference type="InterPro" id="IPR035246">
    <property type="entry name" value="Spermidine_synt_N"/>
</dbReference>
<gene>
    <name evidence="4 9" type="primary">speE</name>
    <name evidence="9" type="ORF">KJ970_16950</name>
</gene>
<evidence type="ECO:0000256" key="2">
    <source>
        <dbReference type="ARBA" id="ARBA00022679"/>
    </source>
</evidence>
<evidence type="ECO:0000256" key="7">
    <source>
        <dbReference type="RuleBase" id="RU003837"/>
    </source>
</evidence>
<evidence type="ECO:0000313" key="10">
    <source>
        <dbReference type="Proteomes" id="UP000777784"/>
    </source>
</evidence>